<feature type="transmembrane region" description="Helical" evidence="7">
    <location>
        <begin position="59"/>
        <end position="77"/>
    </location>
</feature>
<evidence type="ECO:0000313" key="11">
    <source>
        <dbReference type="Proteomes" id="UP001225034"/>
    </source>
</evidence>
<evidence type="ECO:0000256" key="2">
    <source>
        <dbReference type="ARBA" id="ARBA00022692"/>
    </source>
</evidence>
<dbReference type="SUPFAM" id="SSF52540">
    <property type="entry name" value="P-loop containing nucleoside triphosphate hydrolases"/>
    <property type="match status" value="1"/>
</dbReference>
<feature type="transmembrane region" description="Helical" evidence="7">
    <location>
        <begin position="135"/>
        <end position="156"/>
    </location>
</feature>
<protein>
    <submittedName>
        <fullName evidence="10">ATP-binding cassette subfamily B protein</fullName>
    </submittedName>
</protein>
<organism evidence="10 11">
    <name type="scientific">Alkalicoccobacillus murimartini</name>
    <dbReference type="NCBI Taxonomy" id="171685"/>
    <lineage>
        <taxon>Bacteria</taxon>
        <taxon>Bacillati</taxon>
        <taxon>Bacillota</taxon>
        <taxon>Bacilli</taxon>
        <taxon>Bacillales</taxon>
        <taxon>Bacillaceae</taxon>
        <taxon>Alkalicoccobacillus</taxon>
    </lineage>
</organism>
<dbReference type="SMART" id="SM00382">
    <property type="entry name" value="AAA"/>
    <property type="match status" value="1"/>
</dbReference>
<keyword evidence="2 7" id="KW-0812">Transmembrane</keyword>
<dbReference type="SUPFAM" id="SSF90123">
    <property type="entry name" value="ABC transporter transmembrane region"/>
    <property type="match status" value="1"/>
</dbReference>
<dbReference type="Proteomes" id="UP001225034">
    <property type="component" value="Unassembled WGS sequence"/>
</dbReference>
<keyword evidence="6 7" id="KW-0472">Membrane</keyword>
<dbReference type="InterPro" id="IPR017871">
    <property type="entry name" value="ABC_transporter-like_CS"/>
</dbReference>
<gene>
    <name evidence="10" type="ORF">J2S05_001007</name>
</gene>
<evidence type="ECO:0000313" key="10">
    <source>
        <dbReference type="EMBL" id="MDQ0206233.1"/>
    </source>
</evidence>
<feature type="domain" description="ABC transmembrane type-1" evidence="9">
    <location>
        <begin position="19"/>
        <end position="303"/>
    </location>
</feature>
<feature type="transmembrane region" description="Helical" evidence="7">
    <location>
        <begin position="280"/>
        <end position="301"/>
    </location>
</feature>
<dbReference type="GO" id="GO:0005524">
    <property type="term" value="F:ATP binding"/>
    <property type="evidence" value="ECO:0007669"/>
    <property type="project" value="UniProtKB-KW"/>
</dbReference>
<feature type="transmembrane region" description="Helical" evidence="7">
    <location>
        <begin position="20"/>
        <end position="39"/>
    </location>
</feature>
<feature type="transmembrane region" description="Helical" evidence="7">
    <location>
        <begin position="162"/>
        <end position="182"/>
    </location>
</feature>
<evidence type="ECO:0000259" key="9">
    <source>
        <dbReference type="PROSITE" id="PS50929"/>
    </source>
</evidence>
<dbReference type="PROSITE" id="PS50893">
    <property type="entry name" value="ABC_TRANSPORTER_2"/>
    <property type="match status" value="1"/>
</dbReference>
<keyword evidence="4 10" id="KW-0067">ATP-binding</keyword>
<accession>A0ABT9YF36</accession>
<evidence type="ECO:0000256" key="5">
    <source>
        <dbReference type="ARBA" id="ARBA00022989"/>
    </source>
</evidence>
<sequence>MRVYKDLWWFFKQEKKAYLIGILVLIVVSLLVLVPPYVIGRVVDHINDATLTMDVLWGWIGLLVGVGVLTYVLRYVWRIMIFGASIRLARTLRNQLYQHFTAMSSRFYQRYRTGDLMAHGTNDVRAVQMTAGQGVLTIVDAITMGGFVVLTMAIVINWKLTLITLAPMPLMAILTSYYGGLLHKRFRAAQGSFSELNDNVQGVISGVRVTKAFGQEQAETEQFRLKSLDVVDKNIKVARIDALFSPTISLIVGICYFLAVAFGARYVISGEMTIGELTSFTVYLSLLIWPMLALGMFFNTVERGRASYDRIQQLLAEKRDIQDDEGLGDEAVHGPIQVAIPTFSYPGSPSIALHNMNVTIPEGQTLGIVGKTGSGKTTLLRLLQREYNVTDGSIKVGEQSIGLIKMNRLREMYGMVPQDHFLFSASIADNVAFAVPEATMDEIIHACKLSGIHRDIVTFKEGYDTLVGERGVTLSGGQKQRISIARALIIDPKVLILDDSLSAVDAATEEYILGQLKEHRKGQTNIITAHRLSAIHHAENIIVLSDGEIIEQGNHQELMSSGGWYSTMYNQQQLESLVEKGGANREA</sequence>
<dbReference type="Pfam" id="PF00005">
    <property type="entry name" value="ABC_tran"/>
    <property type="match status" value="1"/>
</dbReference>
<evidence type="ECO:0000256" key="1">
    <source>
        <dbReference type="ARBA" id="ARBA00004651"/>
    </source>
</evidence>
<name>A0ABT9YF36_9BACI</name>
<dbReference type="InterPro" id="IPR003593">
    <property type="entry name" value="AAA+_ATPase"/>
</dbReference>
<comment type="subcellular location">
    <subcellularLocation>
        <location evidence="1">Cell membrane</location>
        <topology evidence="1">Multi-pass membrane protein</topology>
    </subcellularLocation>
</comment>
<comment type="caution">
    <text evidence="10">The sequence shown here is derived from an EMBL/GenBank/DDBJ whole genome shotgun (WGS) entry which is preliminary data.</text>
</comment>
<keyword evidence="3" id="KW-0547">Nucleotide-binding</keyword>
<evidence type="ECO:0000256" key="3">
    <source>
        <dbReference type="ARBA" id="ARBA00022741"/>
    </source>
</evidence>
<dbReference type="InterPro" id="IPR027417">
    <property type="entry name" value="P-loop_NTPase"/>
</dbReference>
<dbReference type="PROSITE" id="PS00211">
    <property type="entry name" value="ABC_TRANSPORTER_1"/>
    <property type="match status" value="1"/>
</dbReference>
<keyword evidence="11" id="KW-1185">Reference proteome</keyword>
<dbReference type="InterPro" id="IPR003439">
    <property type="entry name" value="ABC_transporter-like_ATP-bd"/>
</dbReference>
<dbReference type="InterPro" id="IPR036640">
    <property type="entry name" value="ABC1_TM_sf"/>
</dbReference>
<evidence type="ECO:0000256" key="4">
    <source>
        <dbReference type="ARBA" id="ARBA00022840"/>
    </source>
</evidence>
<dbReference type="RefSeq" id="WP_306980472.1">
    <property type="nucleotide sequence ID" value="NZ_JAUSUA010000001.1"/>
</dbReference>
<dbReference type="Pfam" id="PF00664">
    <property type="entry name" value="ABC_membrane"/>
    <property type="match status" value="1"/>
</dbReference>
<dbReference type="CDD" id="cd18541">
    <property type="entry name" value="ABC_6TM_TmrB_like"/>
    <property type="match status" value="1"/>
</dbReference>
<keyword evidence="5 7" id="KW-1133">Transmembrane helix</keyword>
<dbReference type="Gene3D" id="3.40.50.300">
    <property type="entry name" value="P-loop containing nucleotide triphosphate hydrolases"/>
    <property type="match status" value="1"/>
</dbReference>
<dbReference type="InterPro" id="IPR039421">
    <property type="entry name" value="Type_1_exporter"/>
</dbReference>
<feature type="domain" description="ABC transporter" evidence="8">
    <location>
        <begin position="336"/>
        <end position="571"/>
    </location>
</feature>
<reference evidence="10 11" key="1">
    <citation type="submission" date="2023-07" db="EMBL/GenBank/DDBJ databases">
        <title>Genomic Encyclopedia of Type Strains, Phase IV (KMG-IV): sequencing the most valuable type-strain genomes for metagenomic binning, comparative biology and taxonomic classification.</title>
        <authorList>
            <person name="Goeker M."/>
        </authorList>
    </citation>
    <scope>NUCLEOTIDE SEQUENCE [LARGE SCALE GENOMIC DNA]</scope>
    <source>
        <strain evidence="10 11">DSM 19154</strain>
    </source>
</reference>
<dbReference type="PANTHER" id="PTHR43394:SF1">
    <property type="entry name" value="ATP-BINDING CASSETTE SUB-FAMILY B MEMBER 10, MITOCHONDRIAL"/>
    <property type="match status" value="1"/>
</dbReference>
<proteinExistence type="predicted"/>
<evidence type="ECO:0000259" key="8">
    <source>
        <dbReference type="PROSITE" id="PS50893"/>
    </source>
</evidence>
<dbReference type="InterPro" id="IPR011527">
    <property type="entry name" value="ABC1_TM_dom"/>
</dbReference>
<feature type="transmembrane region" description="Helical" evidence="7">
    <location>
        <begin position="243"/>
        <end position="268"/>
    </location>
</feature>
<dbReference type="PANTHER" id="PTHR43394">
    <property type="entry name" value="ATP-DEPENDENT PERMEASE MDL1, MITOCHONDRIAL"/>
    <property type="match status" value="1"/>
</dbReference>
<dbReference type="EMBL" id="JAUSUA010000001">
    <property type="protein sequence ID" value="MDQ0206233.1"/>
    <property type="molecule type" value="Genomic_DNA"/>
</dbReference>
<dbReference type="Gene3D" id="1.20.1560.10">
    <property type="entry name" value="ABC transporter type 1, transmembrane domain"/>
    <property type="match status" value="1"/>
</dbReference>
<dbReference type="PROSITE" id="PS50929">
    <property type="entry name" value="ABC_TM1F"/>
    <property type="match status" value="1"/>
</dbReference>
<evidence type="ECO:0000256" key="7">
    <source>
        <dbReference type="SAM" id="Phobius"/>
    </source>
</evidence>
<evidence type="ECO:0000256" key="6">
    <source>
        <dbReference type="ARBA" id="ARBA00023136"/>
    </source>
</evidence>